<organism evidence="2 3">
    <name type="scientific">Sulfurovum xiamenensis</name>
    <dbReference type="NCBI Taxonomy" id="3019066"/>
    <lineage>
        <taxon>Bacteria</taxon>
        <taxon>Pseudomonadati</taxon>
        <taxon>Campylobacterota</taxon>
        <taxon>Epsilonproteobacteria</taxon>
        <taxon>Campylobacterales</taxon>
        <taxon>Sulfurovaceae</taxon>
        <taxon>Sulfurovum</taxon>
    </lineage>
</organism>
<dbReference type="GO" id="GO:0016740">
    <property type="term" value="F:transferase activity"/>
    <property type="evidence" value="ECO:0007669"/>
    <property type="project" value="UniProtKB-KW"/>
</dbReference>
<dbReference type="Proteomes" id="UP001169066">
    <property type="component" value="Unassembled WGS sequence"/>
</dbReference>
<keyword evidence="3" id="KW-1185">Reference proteome</keyword>
<evidence type="ECO:0000313" key="3">
    <source>
        <dbReference type="Proteomes" id="UP001169066"/>
    </source>
</evidence>
<protein>
    <submittedName>
        <fullName evidence="2">Polysaccharide pyruvyl transferase family protein</fullName>
    </submittedName>
</protein>
<feature type="domain" description="Polysaccharide pyruvyl transferase" evidence="1">
    <location>
        <begin position="34"/>
        <end position="212"/>
    </location>
</feature>
<gene>
    <name evidence="2" type="ORF">PF327_05785</name>
</gene>
<dbReference type="RefSeq" id="WP_289401685.1">
    <property type="nucleotide sequence ID" value="NZ_JAQIBC010000003.1"/>
</dbReference>
<reference evidence="2" key="1">
    <citation type="submission" date="2023-01" db="EMBL/GenBank/DDBJ databases">
        <title>Sulfurovum sp. XTW-4 genome assembly.</title>
        <authorList>
            <person name="Wang J."/>
        </authorList>
    </citation>
    <scope>NUCLEOTIDE SEQUENCE</scope>
    <source>
        <strain evidence="2">XTW-4</strain>
    </source>
</reference>
<name>A0ABT7QRL4_9BACT</name>
<dbReference type="Pfam" id="PF04230">
    <property type="entry name" value="PS_pyruv_trans"/>
    <property type="match status" value="1"/>
</dbReference>
<accession>A0ABT7QRL4</accession>
<evidence type="ECO:0000259" key="1">
    <source>
        <dbReference type="Pfam" id="PF04230"/>
    </source>
</evidence>
<comment type="caution">
    <text evidence="2">The sequence shown here is derived from an EMBL/GenBank/DDBJ whole genome shotgun (WGS) entry which is preliminary data.</text>
</comment>
<evidence type="ECO:0000313" key="2">
    <source>
        <dbReference type="EMBL" id="MDM5263706.1"/>
    </source>
</evidence>
<keyword evidence="2" id="KW-0808">Transferase</keyword>
<dbReference type="EMBL" id="JAQIBC010000003">
    <property type="protein sequence ID" value="MDM5263706.1"/>
    <property type="molecule type" value="Genomic_DNA"/>
</dbReference>
<proteinExistence type="predicted"/>
<dbReference type="InterPro" id="IPR007345">
    <property type="entry name" value="Polysacch_pyruvyl_Trfase"/>
</dbReference>
<sequence length="273" mass="31948">MINKIKLGLYHIYIYIFKNTNRYIHIYWFNRKVNFGDSINLYIVKNLSKKKPIWIYPKYWLSDNYLCIGSILQEASGNSIVWGSGFISDNISQVKKPKKIYAVRGPKTRQKLLDFGIDCPKVYGDPALLLPKIYSPKIEKKYKLGIIPHYIDKGHSWLKSIEDENDIKLLDIQEHNPLKFIDDLLSCENIASSSLHGLIVSDAYGIPSIWIKLSNNIIGDDFKFYDYFESVKRLNEKPIKIISTSRVEDILKFKKHYKIDIDLDRLMESCPFR</sequence>